<dbReference type="GO" id="GO:0055088">
    <property type="term" value="P:lipid homeostasis"/>
    <property type="evidence" value="ECO:0007669"/>
    <property type="project" value="TreeGrafter"/>
</dbReference>
<evidence type="ECO:0000259" key="4">
    <source>
        <dbReference type="Pfam" id="PF01734"/>
    </source>
</evidence>
<dbReference type="GO" id="GO:0005737">
    <property type="term" value="C:cytoplasm"/>
    <property type="evidence" value="ECO:0007669"/>
    <property type="project" value="TreeGrafter"/>
</dbReference>
<keyword evidence="2" id="KW-0442">Lipid degradation</keyword>
<dbReference type="EMBL" id="BEGY01000040">
    <property type="protein sequence ID" value="GAX79226.1"/>
    <property type="molecule type" value="Genomic_DNA"/>
</dbReference>
<evidence type="ECO:0000256" key="2">
    <source>
        <dbReference type="RuleBase" id="RU361262"/>
    </source>
</evidence>
<dbReference type="InterPro" id="IPR033562">
    <property type="entry name" value="PLPL"/>
</dbReference>
<proteinExistence type="inferred from homology"/>
<dbReference type="SUPFAM" id="SSF52151">
    <property type="entry name" value="FabD/lysophospholipase-like"/>
    <property type="match status" value="1"/>
</dbReference>
<comment type="domain">
    <text evidence="2">The nitrogen atoms of the two glycine residues in the GGXR motif define the oxyanion hole, and stabilize the oxyanion that forms during the nucleophilic attack by the catalytic serine during substrate cleavage.</text>
</comment>
<comment type="caution">
    <text evidence="5">The sequence shown here is derived from an EMBL/GenBank/DDBJ whole genome shotgun (WGS) entry which is preliminary data.</text>
</comment>
<dbReference type="GO" id="GO:0019433">
    <property type="term" value="P:triglyceride catabolic process"/>
    <property type="evidence" value="ECO:0007669"/>
    <property type="project" value="TreeGrafter"/>
</dbReference>
<dbReference type="InterPro" id="IPR016035">
    <property type="entry name" value="Acyl_Trfase/lysoPLipase"/>
</dbReference>
<dbReference type="STRING" id="1157962.A0A250X844"/>
<evidence type="ECO:0000256" key="3">
    <source>
        <dbReference type="SAM" id="Phobius"/>
    </source>
</evidence>
<sequence>MTSKITAAPVSISLPGAGVLLFWQLGVLHGLKQRFDLSKVPHLGSSSGACAAALSASGACLQQASAKGAQLFDEYGIANRPFGVIGILSRVMGAWLQDTLPQDAAVRCLKNRTTLLVTTLPLFRTRPISEFTSRADLMRVVMASAHIPFIQDMRIFVRCKGSACIDGGFWWLLQRSLLEYQNKAASQTLVIKPCDDPALEKLRGIRHTILARPTRADVVKEMWERGLDHAARLAERHGHIFEQCSIVPSSSNQHVGHVRGFAYDLTLERAQGGDLPHR</sequence>
<name>A0A250X844_9CHLO</name>
<organism evidence="5 6">
    <name type="scientific">Chlamydomonas eustigma</name>
    <dbReference type="NCBI Taxonomy" id="1157962"/>
    <lineage>
        <taxon>Eukaryota</taxon>
        <taxon>Viridiplantae</taxon>
        <taxon>Chlorophyta</taxon>
        <taxon>core chlorophytes</taxon>
        <taxon>Chlorophyceae</taxon>
        <taxon>CS clade</taxon>
        <taxon>Chlamydomonadales</taxon>
        <taxon>Chlamydomonadaceae</taxon>
        <taxon>Chlamydomonas</taxon>
    </lineage>
</organism>
<reference evidence="5 6" key="1">
    <citation type="submission" date="2017-08" db="EMBL/GenBank/DDBJ databases">
        <title>Acidophilic green algal genome provides insights into adaptation to an acidic environment.</title>
        <authorList>
            <person name="Hirooka S."/>
            <person name="Hirose Y."/>
            <person name="Kanesaki Y."/>
            <person name="Higuchi S."/>
            <person name="Fujiwara T."/>
            <person name="Onuma R."/>
            <person name="Era A."/>
            <person name="Ohbayashi R."/>
            <person name="Uzuka A."/>
            <person name="Nozaki H."/>
            <person name="Yoshikawa H."/>
            <person name="Miyagishima S.Y."/>
        </authorList>
    </citation>
    <scope>NUCLEOTIDE SEQUENCE [LARGE SCALE GENOMIC DNA]</scope>
    <source>
        <strain evidence="5 6">NIES-2499</strain>
    </source>
</reference>
<evidence type="ECO:0000313" key="5">
    <source>
        <dbReference type="EMBL" id="GAX79226.1"/>
    </source>
</evidence>
<keyword evidence="6" id="KW-1185">Reference proteome</keyword>
<keyword evidence="3" id="KW-1133">Transmembrane helix</keyword>
<dbReference type="Pfam" id="PF01734">
    <property type="entry name" value="Patatin"/>
    <property type="match status" value="1"/>
</dbReference>
<feature type="transmembrane region" description="Helical" evidence="3">
    <location>
        <begin position="12"/>
        <end position="31"/>
    </location>
</feature>
<accession>A0A250X844</accession>
<dbReference type="GO" id="GO:0004806">
    <property type="term" value="F:triacylglycerol lipase activity"/>
    <property type="evidence" value="ECO:0007669"/>
    <property type="project" value="TreeGrafter"/>
</dbReference>
<dbReference type="GO" id="GO:0016020">
    <property type="term" value="C:membrane"/>
    <property type="evidence" value="ECO:0007669"/>
    <property type="project" value="TreeGrafter"/>
</dbReference>
<keyword evidence="2" id="KW-0378">Hydrolase</keyword>
<feature type="domain" description="PNPLA" evidence="4">
    <location>
        <begin position="13"/>
        <end position="169"/>
    </location>
</feature>
<dbReference type="PANTHER" id="PTHR12406:SF45">
    <property type="entry name" value="PATATIN"/>
    <property type="match status" value="1"/>
</dbReference>
<comment type="similarity">
    <text evidence="2">Belongs to the patatin family.</text>
</comment>
<keyword evidence="3" id="KW-0472">Membrane</keyword>
<evidence type="ECO:0000313" key="6">
    <source>
        <dbReference type="Proteomes" id="UP000232323"/>
    </source>
</evidence>
<keyword evidence="3" id="KW-0812">Transmembrane</keyword>
<dbReference type="PANTHER" id="PTHR12406">
    <property type="entry name" value="CALCIUM-INDEPENDENT PHOSPHOLIPASE A2 IPLA2 -RELATED"/>
    <property type="match status" value="1"/>
</dbReference>
<dbReference type="OrthoDB" id="197155at2759"/>
<dbReference type="GO" id="GO:0005811">
    <property type="term" value="C:lipid droplet"/>
    <property type="evidence" value="ECO:0007669"/>
    <property type="project" value="TreeGrafter"/>
</dbReference>
<dbReference type="EC" id="3.1.1.-" evidence="2"/>
<evidence type="ECO:0000256" key="1">
    <source>
        <dbReference type="ARBA" id="ARBA00023098"/>
    </source>
</evidence>
<comment type="function">
    <text evidence="2">Lipolytic acyl hydrolase (LAH).</text>
</comment>
<dbReference type="AlphaFoldDB" id="A0A250X844"/>
<protein>
    <recommendedName>
        <fullName evidence="2">Patatin</fullName>
        <ecNumber evidence="2">3.1.1.-</ecNumber>
    </recommendedName>
</protein>
<keyword evidence="1 2" id="KW-0443">Lipid metabolism</keyword>
<dbReference type="InterPro" id="IPR002641">
    <property type="entry name" value="PNPLA_dom"/>
</dbReference>
<gene>
    <name evidence="5" type="ORF">CEUSTIGMA_g6666.t1</name>
</gene>
<dbReference type="Proteomes" id="UP000232323">
    <property type="component" value="Unassembled WGS sequence"/>
</dbReference>